<dbReference type="Pfam" id="PF16884">
    <property type="entry name" value="ADH_N_2"/>
    <property type="match status" value="1"/>
</dbReference>
<dbReference type="AlphaFoldDB" id="A0A0D7B5C1"/>
<dbReference type="SMART" id="SM00829">
    <property type="entry name" value="PKS_ER"/>
    <property type="match status" value="1"/>
</dbReference>
<dbReference type="InterPro" id="IPR013149">
    <property type="entry name" value="ADH-like_C"/>
</dbReference>
<dbReference type="GO" id="GO:0016628">
    <property type="term" value="F:oxidoreductase activity, acting on the CH-CH group of donors, NAD or NADP as acceptor"/>
    <property type="evidence" value="ECO:0007669"/>
    <property type="project" value="InterPro"/>
</dbReference>
<name>A0A0D7B5C1_9AGAR</name>
<dbReference type="OrthoDB" id="809632at2759"/>
<gene>
    <name evidence="3" type="ORF">CYLTODRAFT_379504</name>
</gene>
<dbReference type="InterPro" id="IPR036291">
    <property type="entry name" value="NAD(P)-bd_dom_sf"/>
</dbReference>
<dbReference type="InterPro" id="IPR020843">
    <property type="entry name" value="ER"/>
</dbReference>
<dbReference type="CDD" id="cd05288">
    <property type="entry name" value="PGDH"/>
    <property type="match status" value="1"/>
</dbReference>
<proteinExistence type="predicted"/>
<dbReference type="InterPro" id="IPR045010">
    <property type="entry name" value="MDR_fam"/>
</dbReference>
<dbReference type="Gene3D" id="3.90.180.10">
    <property type="entry name" value="Medium-chain alcohol dehydrogenases, catalytic domain"/>
    <property type="match status" value="1"/>
</dbReference>
<feature type="domain" description="Enoyl reductase (ER)" evidence="2">
    <location>
        <begin position="72"/>
        <end position="350"/>
    </location>
</feature>
<protein>
    <submittedName>
        <fullName evidence="3">NAD-P-binding protein</fullName>
    </submittedName>
</protein>
<evidence type="ECO:0000313" key="3">
    <source>
        <dbReference type="EMBL" id="KIY65415.1"/>
    </source>
</evidence>
<dbReference type="Pfam" id="PF00107">
    <property type="entry name" value="ADH_zinc_N"/>
    <property type="match status" value="1"/>
</dbReference>
<dbReference type="FunFam" id="3.40.50.720:FF:000121">
    <property type="entry name" value="Prostaglandin reductase 2"/>
    <property type="match status" value="1"/>
</dbReference>
<organism evidence="3 4">
    <name type="scientific">Cylindrobasidium torrendii FP15055 ss-10</name>
    <dbReference type="NCBI Taxonomy" id="1314674"/>
    <lineage>
        <taxon>Eukaryota</taxon>
        <taxon>Fungi</taxon>
        <taxon>Dikarya</taxon>
        <taxon>Basidiomycota</taxon>
        <taxon>Agaricomycotina</taxon>
        <taxon>Agaricomycetes</taxon>
        <taxon>Agaricomycetidae</taxon>
        <taxon>Agaricales</taxon>
        <taxon>Marasmiineae</taxon>
        <taxon>Physalacriaceae</taxon>
        <taxon>Cylindrobasidium</taxon>
    </lineage>
</organism>
<accession>A0A0D7B5C1</accession>
<dbReference type="EMBL" id="KN880591">
    <property type="protein sequence ID" value="KIY65415.1"/>
    <property type="molecule type" value="Genomic_DNA"/>
</dbReference>
<dbReference type="Gene3D" id="3.40.50.720">
    <property type="entry name" value="NAD(P)-binding Rossmann-like Domain"/>
    <property type="match status" value="1"/>
</dbReference>
<dbReference type="InterPro" id="IPR011032">
    <property type="entry name" value="GroES-like_sf"/>
</dbReference>
<evidence type="ECO:0000313" key="4">
    <source>
        <dbReference type="Proteomes" id="UP000054007"/>
    </source>
</evidence>
<dbReference type="Proteomes" id="UP000054007">
    <property type="component" value="Unassembled WGS sequence"/>
</dbReference>
<dbReference type="PANTHER" id="PTHR43205:SF7">
    <property type="entry name" value="PROSTAGLANDIN REDUCTASE 1"/>
    <property type="match status" value="1"/>
</dbReference>
<dbReference type="SUPFAM" id="SSF51735">
    <property type="entry name" value="NAD(P)-binding Rossmann-fold domains"/>
    <property type="match status" value="1"/>
</dbReference>
<evidence type="ECO:0000256" key="1">
    <source>
        <dbReference type="ARBA" id="ARBA00023002"/>
    </source>
</evidence>
<evidence type="ECO:0000259" key="2">
    <source>
        <dbReference type="SMART" id="SM00829"/>
    </source>
</evidence>
<reference evidence="3 4" key="1">
    <citation type="journal article" date="2015" name="Fungal Genet. Biol.">
        <title>Evolution of novel wood decay mechanisms in Agaricales revealed by the genome sequences of Fistulina hepatica and Cylindrobasidium torrendii.</title>
        <authorList>
            <person name="Floudas D."/>
            <person name="Held B.W."/>
            <person name="Riley R."/>
            <person name="Nagy L.G."/>
            <person name="Koehler G."/>
            <person name="Ransdell A.S."/>
            <person name="Younus H."/>
            <person name="Chow J."/>
            <person name="Chiniquy J."/>
            <person name="Lipzen A."/>
            <person name="Tritt A."/>
            <person name="Sun H."/>
            <person name="Haridas S."/>
            <person name="LaButti K."/>
            <person name="Ohm R.A."/>
            <person name="Kues U."/>
            <person name="Blanchette R.A."/>
            <person name="Grigoriev I.V."/>
            <person name="Minto R.E."/>
            <person name="Hibbett D.S."/>
        </authorList>
    </citation>
    <scope>NUCLEOTIDE SEQUENCE [LARGE SCALE GENOMIC DNA]</scope>
    <source>
        <strain evidence="3 4">FP15055 ss-10</strain>
    </source>
</reference>
<keyword evidence="1" id="KW-0560">Oxidoreductase</keyword>
<dbReference type="PANTHER" id="PTHR43205">
    <property type="entry name" value="PROSTAGLANDIN REDUCTASE"/>
    <property type="match status" value="1"/>
</dbReference>
<dbReference type="SUPFAM" id="SSF50129">
    <property type="entry name" value="GroES-like"/>
    <property type="match status" value="1"/>
</dbReference>
<sequence>MAPTRNAAVIFNQVPTGYPEPGKTTVYDTTRTIDLDNVSLDGGVLLKIIVLSNDPYLRGKMYDARGVSSTLGAPDVYALYASPFHLGEPLSNYGVGRVLRSEDARLRVGDHVTGVLNFEEYAVVGRSSVSGLRKLENKENLSWSAYVGAAGMTGRTAYYAYHEYAKAKKGDNIFVSSGAGAVGSQVIQLAKLDGLKVIGSAGSDDKVAYMKDIGADVAFNYKTTSTEDVLKKEGPLDVYWDNVGGSTLDSALGHMKVNGRLLECGMISAYNTKEPYAFKNIMRIVSFSLSVHGFVELGLADKWEEEFYREYPALIASGKIKYREERSPFSQAGEAILRVQMGDNVAKSVIVVEED</sequence>
<keyword evidence="4" id="KW-1185">Reference proteome</keyword>
<dbReference type="InterPro" id="IPR041694">
    <property type="entry name" value="ADH_N_2"/>
</dbReference>